<evidence type="ECO:0000313" key="6">
    <source>
        <dbReference type="EMBL" id="RPA81854.1"/>
    </source>
</evidence>
<keyword evidence="7" id="KW-1185">Reference proteome</keyword>
<dbReference type="GO" id="GO:0005634">
    <property type="term" value="C:nucleus"/>
    <property type="evidence" value="ECO:0007669"/>
    <property type="project" value="TreeGrafter"/>
</dbReference>
<dbReference type="SUPFAM" id="SSF52540">
    <property type="entry name" value="P-loop containing nucleoside triphosphate hydrolases"/>
    <property type="match status" value="1"/>
</dbReference>
<dbReference type="GO" id="GO:0000724">
    <property type="term" value="P:double-strand break repair via homologous recombination"/>
    <property type="evidence" value="ECO:0007669"/>
    <property type="project" value="TreeGrafter"/>
</dbReference>
<name>A0A3N4IJP2_ASCIM</name>
<dbReference type="Gene3D" id="3.40.50.300">
    <property type="entry name" value="P-loop containing nucleotide triphosphate hydrolases"/>
    <property type="match status" value="2"/>
</dbReference>
<keyword evidence="6" id="KW-0378">Hydrolase</keyword>
<evidence type="ECO:0000256" key="3">
    <source>
        <dbReference type="ARBA" id="ARBA00023054"/>
    </source>
</evidence>
<evidence type="ECO:0000259" key="5">
    <source>
        <dbReference type="Pfam" id="PF02463"/>
    </source>
</evidence>
<feature type="domain" description="RecF/RecN/SMC N-terminal" evidence="5">
    <location>
        <begin position="4"/>
        <end position="967"/>
    </location>
</feature>
<dbReference type="InterPro" id="IPR027417">
    <property type="entry name" value="P-loop_NTPase"/>
</dbReference>
<feature type="coiled-coil region" evidence="4">
    <location>
        <begin position="332"/>
        <end position="369"/>
    </location>
</feature>
<organism evidence="6 7">
    <name type="scientific">Ascobolus immersus RN42</name>
    <dbReference type="NCBI Taxonomy" id="1160509"/>
    <lineage>
        <taxon>Eukaryota</taxon>
        <taxon>Fungi</taxon>
        <taxon>Dikarya</taxon>
        <taxon>Ascomycota</taxon>
        <taxon>Pezizomycotina</taxon>
        <taxon>Pezizomycetes</taxon>
        <taxon>Pezizales</taxon>
        <taxon>Ascobolaceae</taxon>
        <taxon>Ascobolus</taxon>
    </lineage>
</organism>
<dbReference type="Proteomes" id="UP000275078">
    <property type="component" value="Unassembled WGS sequence"/>
</dbReference>
<evidence type="ECO:0000256" key="1">
    <source>
        <dbReference type="ARBA" id="ARBA00010171"/>
    </source>
</evidence>
<protein>
    <recommendedName>
        <fullName evidence="2">Structural maintenance of chromosomes protein 5</fullName>
    </recommendedName>
</protein>
<dbReference type="GO" id="GO:0016787">
    <property type="term" value="F:hydrolase activity"/>
    <property type="evidence" value="ECO:0007669"/>
    <property type="project" value="UniProtKB-KW"/>
</dbReference>
<gene>
    <name evidence="6" type="ORF">BJ508DRAFT_414564</name>
</gene>
<keyword evidence="3 4" id="KW-0175">Coiled coil</keyword>
<dbReference type="EMBL" id="ML119676">
    <property type="protein sequence ID" value="RPA81854.1"/>
    <property type="molecule type" value="Genomic_DNA"/>
</dbReference>
<dbReference type="PANTHER" id="PTHR45916:SF1">
    <property type="entry name" value="STRUCTURAL MAINTENANCE OF CHROMOSOMES PROTEIN 5"/>
    <property type="match status" value="1"/>
</dbReference>
<feature type="coiled-coil region" evidence="4">
    <location>
        <begin position="589"/>
        <end position="630"/>
    </location>
</feature>
<dbReference type="GO" id="GO:0003697">
    <property type="term" value="F:single-stranded DNA binding"/>
    <property type="evidence" value="ECO:0007669"/>
    <property type="project" value="TreeGrafter"/>
</dbReference>
<dbReference type="AlphaFoldDB" id="A0A3N4IJP2"/>
<evidence type="ECO:0000313" key="7">
    <source>
        <dbReference type="Proteomes" id="UP000275078"/>
    </source>
</evidence>
<reference evidence="6 7" key="1">
    <citation type="journal article" date="2018" name="Nat. Ecol. Evol.">
        <title>Pezizomycetes genomes reveal the molecular basis of ectomycorrhizal truffle lifestyle.</title>
        <authorList>
            <person name="Murat C."/>
            <person name="Payen T."/>
            <person name="Noel B."/>
            <person name="Kuo A."/>
            <person name="Morin E."/>
            <person name="Chen J."/>
            <person name="Kohler A."/>
            <person name="Krizsan K."/>
            <person name="Balestrini R."/>
            <person name="Da Silva C."/>
            <person name="Montanini B."/>
            <person name="Hainaut M."/>
            <person name="Levati E."/>
            <person name="Barry K.W."/>
            <person name="Belfiori B."/>
            <person name="Cichocki N."/>
            <person name="Clum A."/>
            <person name="Dockter R.B."/>
            <person name="Fauchery L."/>
            <person name="Guy J."/>
            <person name="Iotti M."/>
            <person name="Le Tacon F."/>
            <person name="Lindquist E.A."/>
            <person name="Lipzen A."/>
            <person name="Malagnac F."/>
            <person name="Mello A."/>
            <person name="Molinier V."/>
            <person name="Miyauchi S."/>
            <person name="Poulain J."/>
            <person name="Riccioni C."/>
            <person name="Rubini A."/>
            <person name="Sitrit Y."/>
            <person name="Splivallo R."/>
            <person name="Traeger S."/>
            <person name="Wang M."/>
            <person name="Zifcakova L."/>
            <person name="Wipf D."/>
            <person name="Zambonelli A."/>
            <person name="Paolocci F."/>
            <person name="Nowrousian M."/>
            <person name="Ottonello S."/>
            <person name="Baldrian P."/>
            <person name="Spatafora J.W."/>
            <person name="Henrissat B."/>
            <person name="Nagy L.G."/>
            <person name="Aury J.M."/>
            <person name="Wincker P."/>
            <person name="Grigoriev I.V."/>
            <person name="Bonfante P."/>
            <person name="Martin F.M."/>
        </authorList>
    </citation>
    <scope>NUCLEOTIDE SEQUENCE [LARGE SCALE GENOMIC DNA]</scope>
    <source>
        <strain evidence="6 7">RN42</strain>
    </source>
</reference>
<accession>A0A3N4IJP2</accession>
<dbReference type="Pfam" id="PF02463">
    <property type="entry name" value="SMC_N"/>
    <property type="match status" value="1"/>
</dbReference>
<dbReference type="STRING" id="1160509.A0A3N4IJP2"/>
<proteinExistence type="inferred from homology"/>
<evidence type="ECO:0000256" key="2">
    <source>
        <dbReference type="ARBA" id="ARBA00018687"/>
    </source>
</evidence>
<sequence length="995" mass="112164">MGSIDEIRLLNFITFSHVVFKPSSGLNVVVGPNGSGKSSLVCAICLGLGWSPRILGRERDVAEFIKRGESEAIVEVDLNIPEHSTYLHVKRVIKKRSSQYFVNKNLCTEKQVREVIKSFNIQLENLCMFLPQERIPEFSALSKETLLRETMLAVNPELFKYFRVLCNLQLQVENLELNIKKKEQLVDYLGQQVLKYREESRMASQRLSLGLSIIVAKAALLLVSWNQLTKRILDVVESLKDLRWKIFESVSATNACLEKRTAGYYGLLYALWFESLGAFRIVKEGFNETVNACLNPNYSRAAVCTQSIRKEQSLLHAKIIRLRRNIPTVQQLESQKTAVNETDIELSDLREKRRKVSVLEIEINDLRLAVNAKHSQMRRANDMQSSGRLQELRKISVQTCKSLERIELNRSRFVAEVFRPPALTCTVEPLEYASAVESLISVNSILTFTVLNLKDLDDLQNILFSNSNDDALTAVNIRYLSPGTRFVCDPEEASRLGFDGWASLFLHGPSVVKDMLCQEHRLHRIGVSKFAISENMVQNLKAANVSKWVSGGKVFQRSTRAEYGDSATSVRILPVQEARFLNKVEAALNDTLKEDVAALEGELAARESSLSILQQEVSLLEDKIKRIRQARVINRAGLSSGLSSGILKLREIRSLIASRSNLLVSWKSMVNTAHQNLLAELKRNTATRSNSGTKCYLFRNVLRNQLRSLAALSVANGGPELLTTPQRMASKVLFKIEQDKKLATMLLSKGTILQRVFASTSHLCSNPLMYGIRSFAGRFPKITIVSCLDLLQGRRSTMRKPTYSVDSRLKEIEKANRALLQALHNEGCRLHKIHENRLKIQCQWEAFLDANIARIGRSFSSHLRSLGCSGSLEIVKQGGVGSWYLELKVCFRQDGVLHVLDTQRQSGGERAITTICYFLALQPVATLPFRVVDEINQGMDEVNERWAHARMLGAVSEGPPSQLFLVTPKLLQELEYGVNITVHNIYTGEWMQANV</sequence>
<evidence type="ECO:0000256" key="4">
    <source>
        <dbReference type="SAM" id="Coils"/>
    </source>
</evidence>
<dbReference type="InterPro" id="IPR003395">
    <property type="entry name" value="RecF/RecN/SMC_N"/>
</dbReference>
<dbReference type="GO" id="GO:0030915">
    <property type="term" value="C:Smc5-Smc6 complex"/>
    <property type="evidence" value="ECO:0007669"/>
    <property type="project" value="TreeGrafter"/>
</dbReference>
<dbReference type="OrthoDB" id="10254973at2759"/>
<dbReference type="PANTHER" id="PTHR45916">
    <property type="entry name" value="STRUCTURAL MAINTENANCE OF CHROMOSOMES PROTEIN 5"/>
    <property type="match status" value="1"/>
</dbReference>
<comment type="similarity">
    <text evidence="1">Belongs to the SMC family. SMC5 subfamily.</text>
</comment>